<dbReference type="AlphaFoldDB" id="A0A6N4RDX8"/>
<protein>
    <submittedName>
        <fullName evidence="5">NUDIX domain-containing protein</fullName>
    </submittedName>
</protein>
<dbReference type="Pfam" id="PF00293">
    <property type="entry name" value="NUDIX"/>
    <property type="match status" value="1"/>
</dbReference>
<evidence type="ECO:0000256" key="1">
    <source>
        <dbReference type="ARBA" id="ARBA00001946"/>
    </source>
</evidence>
<name>A0A6N4RDX8_BLAVI</name>
<dbReference type="PANTHER" id="PTHR43046">
    <property type="entry name" value="GDP-MANNOSE MANNOSYL HYDROLASE"/>
    <property type="match status" value="1"/>
</dbReference>
<keyword evidence="2" id="KW-0378">Hydrolase</keyword>
<evidence type="ECO:0000259" key="4">
    <source>
        <dbReference type="PROSITE" id="PS51462"/>
    </source>
</evidence>
<accession>A0A6N4RDX8</accession>
<dbReference type="InterPro" id="IPR015797">
    <property type="entry name" value="NUDIX_hydrolase-like_dom_sf"/>
</dbReference>
<comment type="caution">
    <text evidence="5">The sequence shown here is derived from an EMBL/GenBank/DDBJ whole genome shotgun (WGS) entry which is preliminary data.</text>
</comment>
<dbReference type="PANTHER" id="PTHR43046:SF12">
    <property type="entry name" value="GDP-MANNOSE MANNOSYL HYDROLASE"/>
    <property type="match status" value="1"/>
</dbReference>
<dbReference type="GO" id="GO:0016787">
    <property type="term" value="F:hydrolase activity"/>
    <property type="evidence" value="ECO:0007669"/>
    <property type="project" value="UniProtKB-KW"/>
</dbReference>
<gene>
    <name evidence="5" type="ORF">DI628_04765</name>
</gene>
<proteinExistence type="predicted"/>
<evidence type="ECO:0000313" key="6">
    <source>
        <dbReference type="Proteomes" id="UP000320948"/>
    </source>
</evidence>
<keyword evidence="3" id="KW-0460">Magnesium</keyword>
<dbReference type="PROSITE" id="PS51462">
    <property type="entry name" value="NUDIX"/>
    <property type="match status" value="1"/>
</dbReference>
<dbReference type="EMBL" id="VAFM01000001">
    <property type="protein sequence ID" value="TKW61937.1"/>
    <property type="molecule type" value="Genomic_DNA"/>
</dbReference>
<sequence>MSYKAMITKIYDKNPDAYPAFPANPDTRLTARAVLMDDEGRMAVMFIANKGYHKLPGGGLLEGEDLSTGLARELKEETGCEAQVLHHVHTVEEYRAKGGFLQVSQGYLAKVVGPKGPTAFDAGEIRDDFVLLWLDPQDVLERLEAESLTHDYSHYFINTRERAILKAALLHL</sequence>
<dbReference type="SUPFAM" id="SSF55811">
    <property type="entry name" value="Nudix"/>
    <property type="match status" value="1"/>
</dbReference>
<evidence type="ECO:0000256" key="2">
    <source>
        <dbReference type="ARBA" id="ARBA00022801"/>
    </source>
</evidence>
<reference evidence="5 6" key="1">
    <citation type="journal article" date="2017" name="Nat. Commun.">
        <title>In situ click chemistry generation of cyclooxygenase-2 inhibitors.</title>
        <authorList>
            <person name="Bhardwaj A."/>
            <person name="Kaur J."/>
            <person name="Wuest M."/>
            <person name="Wuest F."/>
        </authorList>
    </citation>
    <scope>NUCLEOTIDE SEQUENCE [LARGE SCALE GENOMIC DNA]</scope>
    <source>
        <strain evidence="5">S2_018_000_R2_106</strain>
    </source>
</reference>
<dbReference type="Gene3D" id="3.90.79.10">
    <property type="entry name" value="Nucleoside Triphosphate Pyrophosphohydrolase"/>
    <property type="match status" value="1"/>
</dbReference>
<dbReference type="CDD" id="cd02883">
    <property type="entry name" value="NUDIX_Hydrolase"/>
    <property type="match status" value="1"/>
</dbReference>
<organism evidence="5 6">
    <name type="scientific">Blastochloris viridis</name>
    <name type="common">Rhodopseudomonas viridis</name>
    <dbReference type="NCBI Taxonomy" id="1079"/>
    <lineage>
        <taxon>Bacteria</taxon>
        <taxon>Pseudomonadati</taxon>
        <taxon>Pseudomonadota</taxon>
        <taxon>Alphaproteobacteria</taxon>
        <taxon>Hyphomicrobiales</taxon>
        <taxon>Blastochloridaceae</taxon>
        <taxon>Blastochloris</taxon>
    </lineage>
</organism>
<feature type="domain" description="Nudix hydrolase" evidence="4">
    <location>
        <begin position="26"/>
        <end position="158"/>
    </location>
</feature>
<comment type="cofactor">
    <cofactor evidence="1">
        <name>Mg(2+)</name>
        <dbReference type="ChEBI" id="CHEBI:18420"/>
    </cofactor>
</comment>
<dbReference type="InterPro" id="IPR000086">
    <property type="entry name" value="NUDIX_hydrolase_dom"/>
</dbReference>
<dbReference type="InterPro" id="IPR020084">
    <property type="entry name" value="NUDIX_hydrolase_CS"/>
</dbReference>
<dbReference type="PROSITE" id="PS00893">
    <property type="entry name" value="NUDIX_BOX"/>
    <property type="match status" value="1"/>
</dbReference>
<evidence type="ECO:0000256" key="3">
    <source>
        <dbReference type="ARBA" id="ARBA00022842"/>
    </source>
</evidence>
<evidence type="ECO:0000313" key="5">
    <source>
        <dbReference type="EMBL" id="TKW61937.1"/>
    </source>
</evidence>
<dbReference type="Proteomes" id="UP000320948">
    <property type="component" value="Unassembled WGS sequence"/>
</dbReference>